<dbReference type="EMBL" id="BAAFJT010000040">
    <property type="protein sequence ID" value="GAB0203209.1"/>
    <property type="molecule type" value="Genomic_DNA"/>
</dbReference>
<dbReference type="AlphaFoldDB" id="A0ABC9Y0D3"/>
<comment type="caution">
    <text evidence="2">The sequence shown here is derived from an EMBL/GenBank/DDBJ whole genome shotgun (WGS) entry which is preliminary data.</text>
</comment>
<gene>
    <name evidence="2" type="ORF">GRJ2_002786500</name>
</gene>
<dbReference type="SUPFAM" id="SSF56672">
    <property type="entry name" value="DNA/RNA polymerases"/>
    <property type="match status" value="1"/>
</dbReference>
<name>A0ABC9Y0D3_GRUJA</name>
<keyword evidence="3" id="KW-1185">Reference proteome</keyword>
<dbReference type="Pfam" id="PF00078">
    <property type="entry name" value="RVT_1"/>
    <property type="match status" value="1"/>
</dbReference>
<protein>
    <submittedName>
        <fullName evidence="2">Mitochondrial enolase superfamily member 1</fullName>
    </submittedName>
</protein>
<dbReference type="PANTHER" id="PTHR33332">
    <property type="entry name" value="REVERSE TRANSCRIPTASE DOMAIN-CONTAINING PROTEIN"/>
    <property type="match status" value="1"/>
</dbReference>
<evidence type="ECO:0000313" key="2">
    <source>
        <dbReference type="EMBL" id="GAB0203209.1"/>
    </source>
</evidence>
<dbReference type="InterPro" id="IPR043502">
    <property type="entry name" value="DNA/RNA_pol_sf"/>
</dbReference>
<organism evidence="2 3">
    <name type="scientific">Grus japonensis</name>
    <name type="common">Japanese crane</name>
    <name type="synonym">Red-crowned crane</name>
    <dbReference type="NCBI Taxonomy" id="30415"/>
    <lineage>
        <taxon>Eukaryota</taxon>
        <taxon>Metazoa</taxon>
        <taxon>Chordata</taxon>
        <taxon>Craniata</taxon>
        <taxon>Vertebrata</taxon>
        <taxon>Euteleostomi</taxon>
        <taxon>Archelosauria</taxon>
        <taxon>Archosauria</taxon>
        <taxon>Dinosauria</taxon>
        <taxon>Saurischia</taxon>
        <taxon>Theropoda</taxon>
        <taxon>Coelurosauria</taxon>
        <taxon>Aves</taxon>
        <taxon>Neognathae</taxon>
        <taxon>Neoaves</taxon>
        <taxon>Gruiformes</taxon>
        <taxon>Gruidae</taxon>
        <taxon>Grus</taxon>
    </lineage>
</organism>
<dbReference type="Proteomes" id="UP001623348">
    <property type="component" value="Unassembled WGS sequence"/>
</dbReference>
<proteinExistence type="predicted"/>
<sequence length="457" mass="51365">MGPDGIHPRVLRELAEELAKPLSIIYQQSWLTREVPDDWTLANVTPIYKKGPKEDPGTYRPVSLTSVLGKIMEQFILSALTRQVQDNQGIRPSQHGFMKGRSCLTNLISFYDQVTHLVDEGKAVDVVYLDFSKAFNTVSHSILLEKLVAHGLDRCTLRWGSVLGPVLFNIFINDLDKGIECTLSNFADDTKLGGSVNLLEGRKALQRDLDRLDQWAEANCMRFNKAKCQVLHLGHNNPRQRYRLGEEWLESCLAEKDLGVLADSRLNVSQQCAQVAKVANSILACIRNSVASRTREVIVPLYSALVRPHLKYCVHFWAPHYKKDIEGLEHVQRRATKLVKGLEDKSYEEWLRELGLFSLEKRSLRGDLIALYNYLKGGCGEVGVGLFSQVTRERTRGNGLKLHQERFRLDIRKDRKSGQALEQAAQRGGGVTIPGGVQKMCRHGTSGHGLVDMVVLG</sequence>
<evidence type="ECO:0000313" key="3">
    <source>
        <dbReference type="Proteomes" id="UP001623348"/>
    </source>
</evidence>
<reference evidence="2 3" key="1">
    <citation type="submission" date="2024-06" db="EMBL/GenBank/DDBJ databases">
        <title>The draft genome of Grus japonensis, version 3.</title>
        <authorList>
            <person name="Nabeshima K."/>
            <person name="Suzuki S."/>
            <person name="Onuma M."/>
        </authorList>
    </citation>
    <scope>NUCLEOTIDE SEQUENCE [LARGE SCALE GENOMIC DNA]</scope>
    <source>
        <strain evidence="2 3">451A</strain>
    </source>
</reference>
<dbReference type="CDD" id="cd01650">
    <property type="entry name" value="RT_nLTR_like"/>
    <property type="match status" value="1"/>
</dbReference>
<feature type="domain" description="Reverse transcriptase" evidence="1">
    <location>
        <begin position="52"/>
        <end position="232"/>
    </location>
</feature>
<evidence type="ECO:0000259" key="1">
    <source>
        <dbReference type="Pfam" id="PF00078"/>
    </source>
</evidence>
<dbReference type="InterPro" id="IPR000477">
    <property type="entry name" value="RT_dom"/>
</dbReference>
<accession>A0ABC9Y0D3</accession>